<comment type="caution">
    <text evidence="1">The sequence shown here is derived from an EMBL/GenBank/DDBJ whole genome shotgun (WGS) entry which is preliminary data.</text>
</comment>
<protein>
    <submittedName>
        <fullName evidence="1">Uncharacterized protein</fullName>
    </submittedName>
</protein>
<reference evidence="1 2" key="1">
    <citation type="submission" date="2020-08" db="EMBL/GenBank/DDBJ databases">
        <title>Genomic Encyclopedia of Type Strains, Phase IV (KMG-IV): sequencing the most valuable type-strain genomes for metagenomic binning, comparative biology and taxonomic classification.</title>
        <authorList>
            <person name="Goeker M."/>
        </authorList>
    </citation>
    <scope>NUCLEOTIDE SEQUENCE [LARGE SCALE GENOMIC DNA]</scope>
    <source>
        <strain evidence="1 2">DSM 23868</strain>
    </source>
</reference>
<organism evidence="1 2">
    <name type="scientific">Brucella pecoris</name>
    <dbReference type="NCBI Taxonomy" id="867683"/>
    <lineage>
        <taxon>Bacteria</taxon>
        <taxon>Pseudomonadati</taxon>
        <taxon>Pseudomonadota</taxon>
        <taxon>Alphaproteobacteria</taxon>
        <taxon>Hyphomicrobiales</taxon>
        <taxon>Brucellaceae</taxon>
        <taxon>Brucella/Ochrobactrum group</taxon>
        <taxon>Brucella</taxon>
    </lineage>
</organism>
<dbReference type="EMBL" id="JACIEX010000009">
    <property type="protein sequence ID" value="MBB4095269.1"/>
    <property type="molecule type" value="Genomic_DNA"/>
</dbReference>
<dbReference type="AlphaFoldDB" id="A0AB34YYB9"/>
<proteinExistence type="predicted"/>
<gene>
    <name evidence="1" type="ORF">GGQ79_003812</name>
</gene>
<evidence type="ECO:0000313" key="1">
    <source>
        <dbReference type="EMBL" id="MBB4095269.1"/>
    </source>
</evidence>
<keyword evidence="2" id="KW-1185">Reference proteome</keyword>
<dbReference type="Proteomes" id="UP000553980">
    <property type="component" value="Unassembled WGS sequence"/>
</dbReference>
<sequence>MEWEAATGTNMGGAGDQIRLQGCANQKLKTVGVRHEEFTW</sequence>
<evidence type="ECO:0000313" key="2">
    <source>
        <dbReference type="Proteomes" id="UP000553980"/>
    </source>
</evidence>
<accession>A0AB34YYB9</accession>
<name>A0AB34YYB9_9HYPH</name>